<dbReference type="GO" id="GO:0006301">
    <property type="term" value="P:DNA damage tolerance"/>
    <property type="evidence" value="ECO:0007669"/>
    <property type="project" value="InterPro"/>
</dbReference>
<feature type="compositionally biased region" description="Pro residues" evidence="5">
    <location>
        <begin position="156"/>
        <end position="168"/>
    </location>
</feature>
<dbReference type="GO" id="GO:0008270">
    <property type="term" value="F:zinc ion binding"/>
    <property type="evidence" value="ECO:0007669"/>
    <property type="project" value="UniProtKB-KW"/>
</dbReference>
<feature type="domain" description="RING-type" evidence="6">
    <location>
        <begin position="11"/>
        <end position="50"/>
    </location>
</feature>
<dbReference type="PROSITE" id="PS50089">
    <property type="entry name" value="ZF_RING_2"/>
    <property type="match status" value="1"/>
</dbReference>
<dbReference type="SUPFAM" id="SSF57850">
    <property type="entry name" value="RING/U-box"/>
    <property type="match status" value="1"/>
</dbReference>
<evidence type="ECO:0000259" key="6">
    <source>
        <dbReference type="PROSITE" id="PS50089"/>
    </source>
</evidence>
<dbReference type="AlphaFoldDB" id="A0A7S0DKU2"/>
<reference evidence="7" key="1">
    <citation type="submission" date="2021-01" db="EMBL/GenBank/DDBJ databases">
        <authorList>
            <person name="Corre E."/>
            <person name="Pelletier E."/>
            <person name="Niang G."/>
            <person name="Scheremetjew M."/>
            <person name="Finn R."/>
            <person name="Kale V."/>
            <person name="Holt S."/>
            <person name="Cochrane G."/>
            <person name="Meng A."/>
            <person name="Brown T."/>
            <person name="Cohen L."/>
        </authorList>
    </citation>
    <scope>NUCLEOTIDE SEQUENCE</scope>
    <source>
        <strain evidence="7">CCMP2058</strain>
    </source>
</reference>
<evidence type="ECO:0000256" key="4">
    <source>
        <dbReference type="PROSITE-ProRule" id="PRU00175"/>
    </source>
</evidence>
<evidence type="ECO:0000256" key="2">
    <source>
        <dbReference type="ARBA" id="ARBA00022771"/>
    </source>
</evidence>
<sequence>MTRGLLSLLRCPICKDVMRTSVALRRCSHTFCSMCIRRYLNHHQSCPCCREEAFDSDLVCVRQLDAVITELRKESKLRSPPRPKSLRPSPSLQFSQSSNVAKLPAAKGITRFFPKSSPKRAPPPPIHPSPNPPPSNPCPPFPIGNIEHEACDLSQTPPPPPPPPPPHNHPTQPVNSLFTYSIPPPVQVASSSQRSATIPVPALLPNIVPVPPQPLNQLEDIKNLPYSGAKSVFVSSAAEVKGDFRVYGLEGLEVELDGKNSSRLAVPAGAKVAVMKRMRMKTPTYPALSNKQLRGIIKQAHLPLSNSRDQMIARHREFVVRYNAAIDASYGEDSNAEQVIKKVSREVLSLEQAQKPNYLLDMCKKQKTSKSTSTDPFRVLIRDYRRKHGRKKPRKRCTLSRPPSTTSTPTTKNEASSNSPSVHTTPNLTPKPPNLKHPSVVVPPTTTPFVPKPPVLLSHLPHFNCPSQTSTPDSESGGSRYDTVNSAIMSLARLKCSVCSKSTPANGRYCMYCGSRFPLSVIQANQKVVPAPSTAPENMVTVARKSILTSDQRQAILKKKELAKKRLKAHTARKRWGKIFRN</sequence>
<proteinExistence type="predicted"/>
<dbReference type="EMBL" id="HBEM01025098">
    <property type="protein sequence ID" value="CAD8458102.1"/>
    <property type="molecule type" value="Transcribed_RNA"/>
</dbReference>
<dbReference type="InterPro" id="IPR001841">
    <property type="entry name" value="Znf_RING"/>
</dbReference>
<dbReference type="PROSITE" id="PS00518">
    <property type="entry name" value="ZF_RING_1"/>
    <property type="match status" value="1"/>
</dbReference>
<feature type="compositionally biased region" description="Polar residues" evidence="5">
    <location>
        <begin position="465"/>
        <end position="481"/>
    </location>
</feature>
<keyword evidence="3" id="KW-0862">Zinc</keyword>
<dbReference type="PANTHER" id="PTHR14134:SF2">
    <property type="entry name" value="E3 UBIQUITIN-PROTEIN LIGASE RAD18"/>
    <property type="match status" value="1"/>
</dbReference>
<dbReference type="GO" id="GO:0061630">
    <property type="term" value="F:ubiquitin protein ligase activity"/>
    <property type="evidence" value="ECO:0007669"/>
    <property type="project" value="InterPro"/>
</dbReference>
<dbReference type="InterPro" id="IPR017907">
    <property type="entry name" value="Znf_RING_CS"/>
</dbReference>
<feature type="compositionally biased region" description="Basic residues" evidence="5">
    <location>
        <begin position="384"/>
        <end position="398"/>
    </location>
</feature>
<dbReference type="SMART" id="SM00184">
    <property type="entry name" value="RING"/>
    <property type="match status" value="1"/>
</dbReference>
<dbReference type="InterPro" id="IPR013083">
    <property type="entry name" value="Znf_RING/FYVE/PHD"/>
</dbReference>
<protein>
    <recommendedName>
        <fullName evidence="6">RING-type domain-containing protein</fullName>
    </recommendedName>
</protein>
<dbReference type="GO" id="GO:0006513">
    <property type="term" value="P:protein monoubiquitination"/>
    <property type="evidence" value="ECO:0007669"/>
    <property type="project" value="InterPro"/>
</dbReference>
<evidence type="ECO:0000256" key="1">
    <source>
        <dbReference type="ARBA" id="ARBA00022723"/>
    </source>
</evidence>
<feature type="compositionally biased region" description="Pro residues" evidence="5">
    <location>
        <begin position="120"/>
        <end position="142"/>
    </location>
</feature>
<keyword evidence="2 4" id="KW-0863">Zinc-finger</keyword>
<feature type="compositionally biased region" description="Low complexity" evidence="5">
    <location>
        <begin position="436"/>
        <end position="446"/>
    </location>
</feature>
<dbReference type="Pfam" id="PF13923">
    <property type="entry name" value="zf-C3HC4_2"/>
    <property type="match status" value="1"/>
</dbReference>
<name>A0A7S0DKU2_9EUKA</name>
<accession>A0A7S0DKU2</accession>
<dbReference type="Gene3D" id="3.30.40.10">
    <property type="entry name" value="Zinc/RING finger domain, C3HC4 (zinc finger)"/>
    <property type="match status" value="1"/>
</dbReference>
<feature type="region of interest" description="Disordered" evidence="5">
    <location>
        <begin position="461"/>
        <end position="481"/>
    </location>
</feature>
<dbReference type="GO" id="GO:0005634">
    <property type="term" value="C:nucleus"/>
    <property type="evidence" value="ECO:0007669"/>
    <property type="project" value="TreeGrafter"/>
</dbReference>
<feature type="region of interest" description="Disordered" evidence="5">
    <location>
        <begin position="112"/>
        <end position="178"/>
    </location>
</feature>
<dbReference type="PANTHER" id="PTHR14134">
    <property type="entry name" value="E3 UBIQUITIN-PROTEIN LIGASE RAD18"/>
    <property type="match status" value="1"/>
</dbReference>
<evidence type="ECO:0000313" key="7">
    <source>
        <dbReference type="EMBL" id="CAD8458102.1"/>
    </source>
</evidence>
<feature type="region of interest" description="Disordered" evidence="5">
    <location>
        <begin position="361"/>
        <end position="446"/>
    </location>
</feature>
<feature type="compositionally biased region" description="Low complexity" evidence="5">
    <location>
        <begin position="399"/>
        <end position="411"/>
    </location>
</feature>
<organism evidence="7">
    <name type="scientific">Amorphochlora amoebiformis</name>
    <dbReference type="NCBI Taxonomy" id="1561963"/>
    <lineage>
        <taxon>Eukaryota</taxon>
        <taxon>Sar</taxon>
        <taxon>Rhizaria</taxon>
        <taxon>Cercozoa</taxon>
        <taxon>Chlorarachniophyceae</taxon>
        <taxon>Amorphochlora</taxon>
    </lineage>
</organism>
<feature type="compositionally biased region" description="Polar residues" evidence="5">
    <location>
        <begin position="412"/>
        <end position="422"/>
    </location>
</feature>
<dbReference type="GO" id="GO:0097505">
    <property type="term" value="C:Rad6-Rad18 complex"/>
    <property type="evidence" value="ECO:0007669"/>
    <property type="project" value="TreeGrafter"/>
</dbReference>
<gene>
    <name evidence="7" type="ORF">LAMO00422_LOCUS17053</name>
</gene>
<keyword evidence="1" id="KW-0479">Metal-binding</keyword>
<evidence type="ECO:0000256" key="5">
    <source>
        <dbReference type="SAM" id="MobiDB-lite"/>
    </source>
</evidence>
<dbReference type="InterPro" id="IPR039577">
    <property type="entry name" value="Rad18"/>
</dbReference>
<evidence type="ECO:0000256" key="3">
    <source>
        <dbReference type="ARBA" id="ARBA00022833"/>
    </source>
</evidence>
<dbReference type="GO" id="GO:0003697">
    <property type="term" value="F:single-stranded DNA binding"/>
    <property type="evidence" value="ECO:0007669"/>
    <property type="project" value="InterPro"/>
</dbReference>
<feature type="region of interest" description="Disordered" evidence="5">
    <location>
        <begin position="74"/>
        <end position="100"/>
    </location>
</feature>